<dbReference type="InterPro" id="IPR011041">
    <property type="entry name" value="Quinoprot_gluc/sorb_DH_b-prop"/>
</dbReference>
<feature type="region of interest" description="Disordered" evidence="1">
    <location>
        <begin position="23"/>
        <end position="44"/>
    </location>
</feature>
<dbReference type="EMBL" id="CP033433">
    <property type="protein sequence ID" value="AYQ75123.1"/>
    <property type="molecule type" value="Genomic_DNA"/>
</dbReference>
<evidence type="ECO:0000256" key="1">
    <source>
        <dbReference type="SAM" id="MobiDB-lite"/>
    </source>
</evidence>
<keyword evidence="4" id="KW-1185">Reference proteome</keyword>
<feature type="compositionally biased region" description="Low complexity" evidence="1">
    <location>
        <begin position="26"/>
        <end position="42"/>
    </location>
</feature>
<organism evidence="3 4">
    <name type="scientific">Cohnella candidum</name>
    <dbReference type="NCBI Taxonomy" id="2674991"/>
    <lineage>
        <taxon>Bacteria</taxon>
        <taxon>Bacillati</taxon>
        <taxon>Bacillota</taxon>
        <taxon>Bacilli</taxon>
        <taxon>Bacillales</taxon>
        <taxon>Paenibacillaceae</taxon>
        <taxon>Cohnella</taxon>
    </lineage>
</organism>
<evidence type="ECO:0000313" key="4">
    <source>
        <dbReference type="Proteomes" id="UP000269097"/>
    </source>
</evidence>
<dbReference type="InterPro" id="IPR011042">
    <property type="entry name" value="6-blade_b-propeller_TolB-like"/>
</dbReference>
<dbReference type="AlphaFoldDB" id="A0A3G3K3R0"/>
<name>A0A3G3K3R0_9BACL</name>
<feature type="domain" description="Glucose/Sorbosone dehydrogenase" evidence="2">
    <location>
        <begin position="60"/>
        <end position="388"/>
    </location>
</feature>
<gene>
    <name evidence="3" type="ORF">EAV92_22785</name>
</gene>
<reference evidence="3 4" key="1">
    <citation type="submission" date="2018-10" db="EMBL/GenBank/DDBJ databases">
        <title>Genome Sequence of Cohnella sp.</title>
        <authorList>
            <person name="Srinivasan S."/>
            <person name="Kim M.K."/>
        </authorList>
    </citation>
    <scope>NUCLEOTIDE SEQUENCE [LARGE SCALE GENOMIC DNA]</scope>
    <source>
        <strain evidence="3 4">18JY8-7</strain>
    </source>
</reference>
<dbReference type="PANTHER" id="PTHR19328:SF75">
    <property type="entry name" value="ALDOSE SUGAR DEHYDROGENASE YLII"/>
    <property type="match status" value="1"/>
</dbReference>
<dbReference type="Proteomes" id="UP000269097">
    <property type="component" value="Chromosome"/>
</dbReference>
<proteinExistence type="predicted"/>
<dbReference type="RefSeq" id="WP_123043203.1">
    <property type="nucleotide sequence ID" value="NZ_CP033433.1"/>
</dbReference>
<dbReference type="PANTHER" id="PTHR19328">
    <property type="entry name" value="HEDGEHOG-INTERACTING PROTEIN"/>
    <property type="match status" value="1"/>
</dbReference>
<dbReference type="Gene3D" id="2.120.10.30">
    <property type="entry name" value="TolB, C-terminal domain"/>
    <property type="match status" value="1"/>
</dbReference>
<dbReference type="PROSITE" id="PS51257">
    <property type="entry name" value="PROKAR_LIPOPROTEIN"/>
    <property type="match status" value="1"/>
</dbReference>
<accession>A0A3G3K3R0</accession>
<sequence length="398" mass="42356">MRRWGLSGLIGLVLLLSACEGTENDSQPAVSTSSSSPSVSASEARGEVRLMAAADEGTFDRPVGMALRSGATGKAYIVEQPGRIRLLDLRSPKDKPPVVLDITDRVKDDGNEQGLLGLAFDPAKPEEAYVNYTTATHTVIARFNADPASQDRLDPASEQVILTFKQPYANHNGGQLAFGPDGLLYIGTGDGGGAGDPKGNGQNKMSLLGKILRIDVSRGEGGRMYAIPSDNPFAGGGGAPEIYAFGLRNPWRFNFDSQTGELWAADVGQNEWEEIDVIRKGGNYGWNTREGKACYKPAKGCAAEGLIDPVYVYGHDLGVSVTGGYVYRGESIPEWAGLYVYADYATGTVWGLRRQEGGGVENRTLLETGKQITSFGADEAGEIYVVSQSGGIFKIGVG</sequence>
<dbReference type="SUPFAM" id="SSF50952">
    <property type="entry name" value="Soluble quinoprotein glucose dehydrogenase"/>
    <property type="match status" value="1"/>
</dbReference>
<protein>
    <submittedName>
        <fullName evidence="3">Glucose sorbosone dehydrogenase</fullName>
    </submittedName>
</protein>
<dbReference type="Pfam" id="PF07995">
    <property type="entry name" value="GSDH"/>
    <property type="match status" value="1"/>
</dbReference>
<dbReference type="KEGG" id="coh:EAV92_22785"/>
<dbReference type="InterPro" id="IPR012938">
    <property type="entry name" value="Glc/Sorbosone_DH"/>
</dbReference>
<evidence type="ECO:0000259" key="2">
    <source>
        <dbReference type="Pfam" id="PF07995"/>
    </source>
</evidence>
<evidence type="ECO:0000313" key="3">
    <source>
        <dbReference type="EMBL" id="AYQ75123.1"/>
    </source>
</evidence>